<dbReference type="Proteomes" id="UP000094527">
    <property type="component" value="Unassembled WGS sequence"/>
</dbReference>
<accession>A0A1D2MWF3</accession>
<gene>
    <name evidence="2" type="ORF">Ocin01_09392</name>
</gene>
<sequence>MAIYLIRSKVCIRIGFCNAMEAGVTSMGNLRTMQIHSCSSRLKNEKESCHLPVTQTGKDYYKQPKFICLNTAPALTDLKLILNRRQNLIMRELQMLNEAEALFKEIQERLIIIKSRTNNSCSSKPVRNRSCAVIETDADDYNGMKI</sequence>
<comment type="caution">
    <text evidence="2">The sequence shown here is derived from an EMBL/GenBank/DDBJ whole genome shotgun (WGS) entry which is preliminary data.</text>
</comment>
<name>A0A1D2MWF3_ORCCI</name>
<evidence type="ECO:0000313" key="2">
    <source>
        <dbReference type="EMBL" id="ODM97278.1"/>
    </source>
</evidence>
<proteinExistence type="predicted"/>
<evidence type="ECO:0000256" key="1">
    <source>
        <dbReference type="SAM" id="Coils"/>
    </source>
</evidence>
<evidence type="ECO:0000313" key="3">
    <source>
        <dbReference type="Proteomes" id="UP000094527"/>
    </source>
</evidence>
<dbReference type="AlphaFoldDB" id="A0A1D2MWF3"/>
<organism evidence="2 3">
    <name type="scientific">Orchesella cincta</name>
    <name type="common">Springtail</name>
    <name type="synonym">Podura cincta</name>
    <dbReference type="NCBI Taxonomy" id="48709"/>
    <lineage>
        <taxon>Eukaryota</taxon>
        <taxon>Metazoa</taxon>
        <taxon>Ecdysozoa</taxon>
        <taxon>Arthropoda</taxon>
        <taxon>Hexapoda</taxon>
        <taxon>Collembola</taxon>
        <taxon>Entomobryomorpha</taxon>
        <taxon>Entomobryoidea</taxon>
        <taxon>Orchesellidae</taxon>
        <taxon>Orchesellinae</taxon>
        <taxon>Orchesella</taxon>
    </lineage>
</organism>
<feature type="coiled-coil region" evidence="1">
    <location>
        <begin position="89"/>
        <end position="116"/>
    </location>
</feature>
<protein>
    <submittedName>
        <fullName evidence="2">Uncharacterized protein</fullName>
    </submittedName>
</protein>
<keyword evidence="1" id="KW-0175">Coiled coil</keyword>
<dbReference type="EMBL" id="LJIJ01000457">
    <property type="protein sequence ID" value="ODM97278.1"/>
    <property type="molecule type" value="Genomic_DNA"/>
</dbReference>
<keyword evidence="3" id="KW-1185">Reference proteome</keyword>
<reference evidence="2 3" key="1">
    <citation type="journal article" date="2016" name="Genome Biol. Evol.">
        <title>Gene Family Evolution Reflects Adaptation to Soil Environmental Stressors in the Genome of the Collembolan Orchesella cincta.</title>
        <authorList>
            <person name="Faddeeva-Vakhrusheva A."/>
            <person name="Derks M.F."/>
            <person name="Anvar S.Y."/>
            <person name="Agamennone V."/>
            <person name="Suring W."/>
            <person name="Smit S."/>
            <person name="van Straalen N.M."/>
            <person name="Roelofs D."/>
        </authorList>
    </citation>
    <scope>NUCLEOTIDE SEQUENCE [LARGE SCALE GENOMIC DNA]</scope>
    <source>
        <tissue evidence="2">Mixed pool</tissue>
    </source>
</reference>